<dbReference type="EMBL" id="BAABBB010000004">
    <property type="protein sequence ID" value="GAA3520440.1"/>
    <property type="molecule type" value="Genomic_DNA"/>
</dbReference>
<reference evidence="3" key="1">
    <citation type="journal article" date="2019" name="Int. J. Syst. Evol. Microbiol.">
        <title>The Global Catalogue of Microorganisms (GCM) 10K type strain sequencing project: providing services to taxonomists for standard genome sequencing and annotation.</title>
        <authorList>
            <consortium name="The Broad Institute Genomics Platform"/>
            <consortium name="The Broad Institute Genome Sequencing Center for Infectious Disease"/>
            <person name="Wu L."/>
            <person name="Ma J."/>
        </authorList>
    </citation>
    <scope>NUCLEOTIDE SEQUENCE [LARGE SCALE GENOMIC DNA]</scope>
    <source>
        <strain evidence="3">JCM 17460</strain>
    </source>
</reference>
<comment type="caution">
    <text evidence="2">The sequence shown here is derived from an EMBL/GenBank/DDBJ whole genome shotgun (WGS) entry which is preliminary data.</text>
</comment>
<dbReference type="Proteomes" id="UP001500301">
    <property type="component" value="Unassembled WGS sequence"/>
</dbReference>
<dbReference type="Pfam" id="PF00067">
    <property type="entry name" value="p450"/>
    <property type="match status" value="1"/>
</dbReference>
<protein>
    <submittedName>
        <fullName evidence="2">Cytochrome P450</fullName>
    </submittedName>
</protein>
<gene>
    <name evidence="2" type="ORF">GCM10022263_05410</name>
</gene>
<dbReference type="CDD" id="cd11033">
    <property type="entry name" value="CYP142-like"/>
    <property type="match status" value="1"/>
</dbReference>
<sequence>MTTAPETKRPYHPLSLSDMDFWALTTEQRDPVFAQLRAEAPVSWHPPVAGKLMTPENDGYWAVTTNELIAEVSNNPEIFCSGEGIQFEEVPQEFQDAALSFLGMDGERHLNYRRLVHAAFTPRQVRKIEAQVEARAAKLVDELIEAGSGNFVAQLAARLPMDTIYDMLGLPDELRKEAAHLADMLVGWNDPELAAGRSPADMVSDSLIGLLTMALEFTAETRANPRDDIWTELTRAEVDGEQLSDEDIASFFVLLSVAGNDTTRNTITLGTKALLEHADQRAWLMEDYSGRINRSIEEIVRWVSPVMTFRRTATRDTVLGGQEIKAGEWVVMFYASGNRDEQAFEDPWTFDLSREPNGHVGFGGGGPHYCMGHFLAKMQLRHIFHQLLTRVPDLDLGEPRHVVGNFVYAVNHLDFRV</sequence>
<name>A0ABP6US72_9ACTN</name>
<dbReference type="RefSeq" id="WP_218232365.1">
    <property type="nucleotide sequence ID" value="NZ_BAABBB010000004.1"/>
</dbReference>
<evidence type="ECO:0000313" key="2">
    <source>
        <dbReference type="EMBL" id="GAA3520440.1"/>
    </source>
</evidence>
<dbReference type="PANTHER" id="PTHR46696:SF4">
    <property type="entry name" value="BIOTIN BIOSYNTHESIS CYTOCHROME P450"/>
    <property type="match status" value="1"/>
</dbReference>
<proteinExistence type="inferred from homology"/>
<evidence type="ECO:0000256" key="1">
    <source>
        <dbReference type="ARBA" id="ARBA00010617"/>
    </source>
</evidence>
<dbReference type="InterPro" id="IPR001128">
    <property type="entry name" value="Cyt_P450"/>
</dbReference>
<dbReference type="PANTHER" id="PTHR46696">
    <property type="entry name" value="P450, PUTATIVE (EUROFUNG)-RELATED"/>
    <property type="match status" value="1"/>
</dbReference>
<evidence type="ECO:0000313" key="3">
    <source>
        <dbReference type="Proteomes" id="UP001500301"/>
    </source>
</evidence>
<keyword evidence="3" id="KW-1185">Reference proteome</keyword>
<accession>A0ABP6US72</accession>
<comment type="similarity">
    <text evidence="1">Belongs to the cytochrome P450 family.</text>
</comment>
<organism evidence="2 3">
    <name type="scientific">Nocardioides daeguensis</name>
    <dbReference type="NCBI Taxonomy" id="908359"/>
    <lineage>
        <taxon>Bacteria</taxon>
        <taxon>Bacillati</taxon>
        <taxon>Actinomycetota</taxon>
        <taxon>Actinomycetes</taxon>
        <taxon>Propionibacteriales</taxon>
        <taxon>Nocardioidaceae</taxon>
        <taxon>Nocardioides</taxon>
    </lineage>
</organism>